<accession>A0A2P2QJ76</accession>
<name>A0A2P2QJ76_RHIMU</name>
<protein>
    <submittedName>
        <fullName evidence="1">Uncharacterized protein</fullName>
    </submittedName>
</protein>
<dbReference type="EMBL" id="GGEC01086555">
    <property type="protein sequence ID" value="MBX67039.1"/>
    <property type="molecule type" value="Transcribed_RNA"/>
</dbReference>
<evidence type="ECO:0000313" key="1">
    <source>
        <dbReference type="EMBL" id="MBX67039.1"/>
    </source>
</evidence>
<organism evidence="1">
    <name type="scientific">Rhizophora mucronata</name>
    <name type="common">Asiatic mangrove</name>
    <dbReference type="NCBI Taxonomy" id="61149"/>
    <lineage>
        <taxon>Eukaryota</taxon>
        <taxon>Viridiplantae</taxon>
        <taxon>Streptophyta</taxon>
        <taxon>Embryophyta</taxon>
        <taxon>Tracheophyta</taxon>
        <taxon>Spermatophyta</taxon>
        <taxon>Magnoliopsida</taxon>
        <taxon>eudicotyledons</taxon>
        <taxon>Gunneridae</taxon>
        <taxon>Pentapetalae</taxon>
        <taxon>rosids</taxon>
        <taxon>fabids</taxon>
        <taxon>Malpighiales</taxon>
        <taxon>Rhizophoraceae</taxon>
        <taxon>Rhizophora</taxon>
    </lineage>
</organism>
<reference evidence="1" key="1">
    <citation type="submission" date="2018-02" db="EMBL/GenBank/DDBJ databases">
        <title>Rhizophora mucronata_Transcriptome.</title>
        <authorList>
            <person name="Meera S.P."/>
            <person name="Sreeshan A."/>
            <person name="Augustine A."/>
        </authorList>
    </citation>
    <scope>NUCLEOTIDE SEQUENCE</scope>
    <source>
        <tissue evidence="1">Leaf</tissue>
    </source>
</reference>
<dbReference type="AlphaFoldDB" id="A0A2P2QJ76"/>
<sequence>MTRRFFQSKMKHKANWTVILCCGHTRLSSLTKFKSIVLHFWLKRASQITFYLNSKIISLKIIFNPANTKSIKCYCVQFVVCIEHRDT</sequence>
<proteinExistence type="predicted"/>